<keyword evidence="3" id="KW-0808">Transferase</keyword>
<evidence type="ECO:0000256" key="2">
    <source>
        <dbReference type="ARBA" id="ARBA00012042"/>
    </source>
</evidence>
<dbReference type="EC" id="2.7.1.19" evidence="2 8"/>
<evidence type="ECO:0000313" key="11">
    <source>
        <dbReference type="Proteomes" id="UP000005317"/>
    </source>
</evidence>
<dbReference type="AlphaFoldDB" id="A0A656HF56"/>
<gene>
    <name evidence="10" type="ORF">Thini_2062</name>
</gene>
<dbReference type="Gene3D" id="3.40.50.300">
    <property type="entry name" value="P-loop containing nucleotide triphosphate hydrolases"/>
    <property type="match status" value="1"/>
</dbReference>
<dbReference type="GO" id="GO:0005975">
    <property type="term" value="P:carbohydrate metabolic process"/>
    <property type="evidence" value="ECO:0007669"/>
    <property type="project" value="InterPro"/>
</dbReference>
<dbReference type="EMBL" id="JH651384">
    <property type="protein sequence ID" value="EIJ34634.1"/>
    <property type="molecule type" value="Genomic_DNA"/>
</dbReference>
<keyword evidence="11" id="KW-1185">Reference proteome</keyword>
<dbReference type="GO" id="GO:0005524">
    <property type="term" value="F:ATP binding"/>
    <property type="evidence" value="ECO:0007669"/>
    <property type="project" value="UniProtKB-KW"/>
</dbReference>
<evidence type="ECO:0000256" key="5">
    <source>
        <dbReference type="ARBA" id="ARBA00022777"/>
    </source>
</evidence>
<dbReference type="InterPro" id="IPR006082">
    <property type="entry name" value="PRK"/>
</dbReference>
<proteinExistence type="inferred from homology"/>
<dbReference type="GO" id="GO:0008974">
    <property type="term" value="F:phosphoribulokinase activity"/>
    <property type="evidence" value="ECO:0007669"/>
    <property type="project" value="UniProtKB-EC"/>
</dbReference>
<evidence type="ECO:0000313" key="10">
    <source>
        <dbReference type="EMBL" id="EIJ34634.1"/>
    </source>
</evidence>
<evidence type="ECO:0000259" key="9">
    <source>
        <dbReference type="Pfam" id="PF00485"/>
    </source>
</evidence>
<dbReference type="RefSeq" id="WP_002708562.1">
    <property type="nucleotide sequence ID" value="NZ_JH651384.1"/>
</dbReference>
<keyword evidence="6" id="KW-0067">ATP-binding</keyword>
<feature type="domain" description="Phosphoribulokinase/uridine kinase" evidence="9">
    <location>
        <begin position="7"/>
        <end position="214"/>
    </location>
</feature>
<dbReference type="PROSITE" id="PS00567">
    <property type="entry name" value="PHOSPHORIBULOKINASE"/>
    <property type="match status" value="1"/>
</dbReference>
<name>A0A656HF56_THINJ</name>
<evidence type="ECO:0000256" key="8">
    <source>
        <dbReference type="RuleBase" id="RU004082"/>
    </source>
</evidence>
<keyword evidence="4" id="KW-0547">Nucleotide-binding</keyword>
<dbReference type="Pfam" id="PF00485">
    <property type="entry name" value="PRK"/>
    <property type="match status" value="1"/>
</dbReference>
<comment type="catalytic activity">
    <reaction evidence="7 8">
        <text>D-ribulose 5-phosphate + ATP = D-ribulose 1,5-bisphosphate + ADP + H(+)</text>
        <dbReference type="Rhea" id="RHEA:19365"/>
        <dbReference type="ChEBI" id="CHEBI:15378"/>
        <dbReference type="ChEBI" id="CHEBI:30616"/>
        <dbReference type="ChEBI" id="CHEBI:57870"/>
        <dbReference type="ChEBI" id="CHEBI:58121"/>
        <dbReference type="ChEBI" id="CHEBI:456216"/>
        <dbReference type="EC" id="2.7.1.19"/>
    </reaction>
</comment>
<organism evidence="10 11">
    <name type="scientific">Thiothrix nivea (strain ATCC 35100 / DSM 5205 / JP2)</name>
    <dbReference type="NCBI Taxonomy" id="870187"/>
    <lineage>
        <taxon>Bacteria</taxon>
        <taxon>Pseudomonadati</taxon>
        <taxon>Pseudomonadota</taxon>
        <taxon>Gammaproteobacteria</taxon>
        <taxon>Thiotrichales</taxon>
        <taxon>Thiotrichaceae</taxon>
        <taxon>Thiothrix</taxon>
    </lineage>
</organism>
<dbReference type="Proteomes" id="UP000005317">
    <property type="component" value="Unassembled WGS sequence"/>
</dbReference>
<protein>
    <recommendedName>
        <fullName evidence="2 8">Phosphoribulokinase</fullName>
        <ecNumber evidence="2 8">2.7.1.19</ecNumber>
    </recommendedName>
</protein>
<evidence type="ECO:0000256" key="6">
    <source>
        <dbReference type="ARBA" id="ARBA00022840"/>
    </source>
</evidence>
<dbReference type="OrthoDB" id="7055507at2"/>
<evidence type="ECO:0000256" key="7">
    <source>
        <dbReference type="ARBA" id="ARBA00047663"/>
    </source>
</evidence>
<dbReference type="NCBIfam" id="NF011997">
    <property type="entry name" value="PRK15453.1"/>
    <property type="match status" value="1"/>
</dbReference>
<comment type="similarity">
    <text evidence="1 8">Belongs to the phosphoribulokinase family.</text>
</comment>
<accession>A0A656HF56</accession>
<dbReference type="InterPro" id="IPR006083">
    <property type="entry name" value="PRK/URK"/>
</dbReference>
<dbReference type="InterPro" id="IPR027417">
    <property type="entry name" value="P-loop_NTPase"/>
</dbReference>
<evidence type="ECO:0000256" key="4">
    <source>
        <dbReference type="ARBA" id="ARBA00022741"/>
    </source>
</evidence>
<reference evidence="11" key="1">
    <citation type="journal article" date="2011" name="Stand. Genomic Sci.">
        <title>Genome sequence of the filamentous, gliding Thiothrix nivea neotype strain (JP2(T)).</title>
        <authorList>
            <person name="Lapidus A."/>
            <person name="Nolan M."/>
            <person name="Lucas S."/>
            <person name="Glavina Del Rio T."/>
            <person name="Tice H."/>
            <person name="Cheng J.F."/>
            <person name="Tapia R."/>
            <person name="Han C."/>
            <person name="Goodwin L."/>
            <person name="Pitluck S."/>
            <person name="Liolios K."/>
            <person name="Pagani I."/>
            <person name="Ivanova N."/>
            <person name="Huntemann M."/>
            <person name="Mavromatis K."/>
            <person name="Mikhailova N."/>
            <person name="Pati A."/>
            <person name="Chen A."/>
            <person name="Palaniappan K."/>
            <person name="Land M."/>
            <person name="Brambilla E.M."/>
            <person name="Rohde M."/>
            <person name="Abt B."/>
            <person name="Verbarg S."/>
            <person name="Goker M."/>
            <person name="Bristow J."/>
            <person name="Eisen J.A."/>
            <person name="Markowitz V."/>
            <person name="Hugenholtz P."/>
            <person name="Kyrpides N.C."/>
            <person name="Klenk H.P."/>
            <person name="Woyke T."/>
        </authorList>
    </citation>
    <scope>NUCLEOTIDE SEQUENCE [LARGE SCALE GENOMIC DNA]</scope>
    <source>
        <strain evidence="11">ATCC 35100 / DSM 5205 / JP2</strain>
    </source>
</reference>
<sequence>MSAEYPIVAITGSSGAGSSAVITALEHIFWRERVKAVYVEGSAFHRYDRKTMREEVRKAQEAGRNLTHFGPEGNHLDKLETLFFQYGATGTGLSRHYLHTCEQAGHWGQEPGTFTAWEPMDSDSDLLLYRGLHGAVLAGDINIAQYPDLHIGMAPNANLEWMRKIDRDSQLRGYSREEVMQMILSRLRDYVDYITPQFSRTHINFQMIPLVDTSDPFGAELTPSVDECSLVIHFQQGVKLPHFPSLLEVIPGAVMSRRSTLIVPGKKMLLAVETILLPLIHDLIQRSRQLRNITDVPKERGAGVLGVLA</sequence>
<dbReference type="PRINTS" id="PR00478">
    <property type="entry name" value="PHRIBLKINASE"/>
</dbReference>
<keyword evidence="5 10" id="KW-0418">Kinase</keyword>
<evidence type="ECO:0000256" key="1">
    <source>
        <dbReference type="ARBA" id="ARBA00009719"/>
    </source>
</evidence>
<dbReference type="SUPFAM" id="SSF52540">
    <property type="entry name" value="P-loop containing nucleoside triphosphate hydrolases"/>
    <property type="match status" value="1"/>
</dbReference>
<evidence type="ECO:0000256" key="3">
    <source>
        <dbReference type="ARBA" id="ARBA00022679"/>
    </source>
</evidence>